<keyword evidence="4" id="KW-0472">Membrane</keyword>
<dbReference type="AlphaFoldDB" id="A0A2V3PK40"/>
<protein>
    <submittedName>
        <fullName evidence="5">Multidrug efflux pump subunit AcrA (Membrane-fusion protein)</fullName>
    </submittedName>
</protein>
<feature type="coiled-coil region" evidence="3">
    <location>
        <begin position="110"/>
        <end position="137"/>
    </location>
</feature>
<evidence type="ECO:0000256" key="2">
    <source>
        <dbReference type="ARBA" id="ARBA00023054"/>
    </source>
</evidence>
<evidence type="ECO:0000313" key="6">
    <source>
        <dbReference type="Proteomes" id="UP000247973"/>
    </source>
</evidence>
<feature type="transmembrane region" description="Helical" evidence="4">
    <location>
        <begin position="16"/>
        <end position="33"/>
    </location>
</feature>
<reference evidence="5 6" key="1">
    <citation type="submission" date="2018-03" db="EMBL/GenBank/DDBJ databases">
        <title>Genomic Encyclopedia of Archaeal and Bacterial Type Strains, Phase II (KMG-II): from individual species to whole genera.</title>
        <authorList>
            <person name="Goeker M."/>
        </authorList>
    </citation>
    <scope>NUCLEOTIDE SEQUENCE [LARGE SCALE GENOMIC DNA]</scope>
    <source>
        <strain evidence="5 6">DSM 100214</strain>
    </source>
</reference>
<name>A0A2V3PK40_9BACT</name>
<accession>A0A2V3PK40</accession>
<dbReference type="Gene3D" id="2.40.420.20">
    <property type="match status" value="1"/>
</dbReference>
<evidence type="ECO:0000313" key="5">
    <source>
        <dbReference type="EMBL" id="PXV58954.1"/>
    </source>
</evidence>
<keyword evidence="4" id="KW-0812">Transmembrane</keyword>
<dbReference type="Gene3D" id="2.40.30.170">
    <property type="match status" value="1"/>
</dbReference>
<comment type="caution">
    <text evidence="5">The sequence shown here is derived from an EMBL/GenBank/DDBJ whole genome shotgun (WGS) entry which is preliminary data.</text>
</comment>
<dbReference type="EMBL" id="QICL01000040">
    <property type="protein sequence ID" value="PXV58954.1"/>
    <property type="molecule type" value="Genomic_DNA"/>
</dbReference>
<keyword evidence="6" id="KW-1185">Reference proteome</keyword>
<keyword evidence="4" id="KW-1133">Transmembrane helix</keyword>
<dbReference type="RefSeq" id="WP_110312460.1">
    <property type="nucleotide sequence ID" value="NZ_QICL01000040.1"/>
</dbReference>
<dbReference type="PANTHER" id="PTHR32347:SF23">
    <property type="entry name" value="BLL5650 PROTEIN"/>
    <property type="match status" value="1"/>
</dbReference>
<dbReference type="InterPro" id="IPR050465">
    <property type="entry name" value="UPF0194_transport"/>
</dbReference>
<gene>
    <name evidence="5" type="ORF">CLV62_14030</name>
</gene>
<dbReference type="Gene3D" id="2.40.50.100">
    <property type="match status" value="1"/>
</dbReference>
<evidence type="ECO:0000256" key="3">
    <source>
        <dbReference type="SAM" id="Coils"/>
    </source>
</evidence>
<keyword evidence="2 3" id="KW-0175">Coiled coil</keyword>
<evidence type="ECO:0000256" key="4">
    <source>
        <dbReference type="SAM" id="Phobius"/>
    </source>
</evidence>
<dbReference type="Gene3D" id="1.10.287.470">
    <property type="entry name" value="Helix hairpin bin"/>
    <property type="match status" value="1"/>
</dbReference>
<proteinExistence type="predicted"/>
<organism evidence="5 6">
    <name type="scientific">Dysgonomonas alginatilytica</name>
    <dbReference type="NCBI Taxonomy" id="1605892"/>
    <lineage>
        <taxon>Bacteria</taxon>
        <taxon>Pseudomonadati</taxon>
        <taxon>Bacteroidota</taxon>
        <taxon>Bacteroidia</taxon>
        <taxon>Bacteroidales</taxon>
        <taxon>Dysgonomonadaceae</taxon>
        <taxon>Dysgonomonas</taxon>
    </lineage>
</organism>
<dbReference type="GO" id="GO:0030313">
    <property type="term" value="C:cell envelope"/>
    <property type="evidence" value="ECO:0007669"/>
    <property type="project" value="UniProtKB-SubCell"/>
</dbReference>
<dbReference type="OrthoDB" id="1957187at2"/>
<comment type="subcellular location">
    <subcellularLocation>
        <location evidence="1">Cell envelope</location>
    </subcellularLocation>
</comment>
<dbReference type="PANTHER" id="PTHR32347">
    <property type="entry name" value="EFFLUX SYSTEM COMPONENT YKNX-RELATED"/>
    <property type="match status" value="1"/>
</dbReference>
<sequence>MDTAIKKKHPILRYKYYIISGIILIGLFTYSLFSEIGSKKLRIDSTSIQISEVLQDKFLDYLEVEGIAQPRLTVKLNSSENGIVKHIIADEGSMLVQGDTILILDNPQLIRSIQDERDELEKQQITYEEKLIQMKRKSSELKRTALKTVYESDRLSKQYNLDKEEYQIGIKSKAQLEVAADDYSFNQKNASILLEELKHDSLMNILQTDLMKNDLNRENKKFINSKDRLNNLIIKAPVSGQLSYISVIPGEQVLSGNSIGELKVVEDLKISTKISEYYIDRVSVGLPASITYQDKKIPLKITKINPEIKDRQFEVDLIFMEEKPDNIRIGKNYRIQIELGQPEEALVISKGNFYQETGGQWLFKLNKAGDRATKADISLGRQNPLQYEILNGLKAGDKVIITGYDNFSNVQEIILK</sequence>
<dbReference type="Proteomes" id="UP000247973">
    <property type="component" value="Unassembled WGS sequence"/>
</dbReference>
<evidence type="ECO:0000256" key="1">
    <source>
        <dbReference type="ARBA" id="ARBA00004196"/>
    </source>
</evidence>